<comment type="caution">
    <text evidence="1">The sequence shown here is derived from an EMBL/GenBank/DDBJ whole genome shotgun (WGS) entry which is preliminary data.</text>
</comment>
<evidence type="ECO:0008006" key="2">
    <source>
        <dbReference type="Google" id="ProtNLM"/>
    </source>
</evidence>
<dbReference type="Gene3D" id="1.10.30.50">
    <property type="match status" value="1"/>
</dbReference>
<evidence type="ECO:0000313" key="1">
    <source>
        <dbReference type="EMBL" id="KKL78030.1"/>
    </source>
</evidence>
<protein>
    <recommendedName>
        <fullName evidence="2">HNH domain-containing protein</fullName>
    </recommendedName>
</protein>
<reference evidence="1" key="1">
    <citation type="journal article" date="2015" name="Nature">
        <title>Complex archaea that bridge the gap between prokaryotes and eukaryotes.</title>
        <authorList>
            <person name="Spang A."/>
            <person name="Saw J.H."/>
            <person name="Jorgensen S.L."/>
            <person name="Zaremba-Niedzwiedzka K."/>
            <person name="Martijn J."/>
            <person name="Lind A.E."/>
            <person name="van Eijk R."/>
            <person name="Schleper C."/>
            <person name="Guy L."/>
            <person name="Ettema T.J."/>
        </authorList>
    </citation>
    <scope>NUCLEOTIDE SEQUENCE</scope>
</reference>
<dbReference type="AlphaFoldDB" id="A0A0F9H8P6"/>
<dbReference type="EMBL" id="LAZR01023580">
    <property type="protein sequence ID" value="KKL78030.1"/>
    <property type="molecule type" value="Genomic_DNA"/>
</dbReference>
<organism evidence="1">
    <name type="scientific">marine sediment metagenome</name>
    <dbReference type="NCBI Taxonomy" id="412755"/>
    <lineage>
        <taxon>unclassified sequences</taxon>
        <taxon>metagenomes</taxon>
        <taxon>ecological metagenomes</taxon>
    </lineage>
</organism>
<name>A0A0F9H8P6_9ZZZZ</name>
<sequence>METLSGIKKICKRCGYTAPEEWFIKKGFTSKTHLQREYNICPMCQQESRDKKKWENRAINKAHRIIYSHTERYNTKHDTSLTSSRFSMMFGWEIKRMAHDINHTYDNLCWYCGHPFKDMGHGLADLSLDIINPDEEPFYTNVRYCCRTCNSSKGHRDNQHFGFHLAQVKARQEFINMMANVKPGTIRKPQFELELN</sequence>
<proteinExistence type="predicted"/>
<accession>A0A0F9H8P6</accession>
<gene>
    <name evidence="1" type="ORF">LCGC14_2028960</name>
</gene>